<gene>
    <name evidence="1" type="ORF">NCTC7406_00700</name>
</gene>
<dbReference type="EMBL" id="LR134142">
    <property type="protein sequence ID" value="VEA03119.1"/>
    <property type="molecule type" value="Genomic_DNA"/>
</dbReference>
<dbReference type="AlphaFoldDB" id="A0A3S4G0E2"/>
<dbReference type="Proteomes" id="UP000276345">
    <property type="component" value="Chromosome"/>
</dbReference>
<name>A0A3S4G0E2_SALET</name>
<sequence length="89" mass="9963">MPPQWVYSKTTGIHNSPVTISSTRKIRPKIAPNHANGGRVTRGGFDMYAHHRAIAGQPLWADPQTVEPLFQTQLQLSRFRIRMAGADRA</sequence>
<evidence type="ECO:0000313" key="2">
    <source>
        <dbReference type="Proteomes" id="UP000276345"/>
    </source>
</evidence>
<organism evidence="1 2">
    <name type="scientific">Salmonella enterica subsp. enterica serovar Sanjuan</name>
    <dbReference type="NCBI Taxonomy" id="1160765"/>
    <lineage>
        <taxon>Bacteria</taxon>
        <taxon>Pseudomonadati</taxon>
        <taxon>Pseudomonadota</taxon>
        <taxon>Gammaproteobacteria</taxon>
        <taxon>Enterobacterales</taxon>
        <taxon>Enterobacteriaceae</taxon>
        <taxon>Salmonella</taxon>
    </lineage>
</organism>
<proteinExistence type="predicted"/>
<evidence type="ECO:0000313" key="1">
    <source>
        <dbReference type="EMBL" id="VEA03119.1"/>
    </source>
</evidence>
<reference evidence="1 2" key="1">
    <citation type="submission" date="2018-12" db="EMBL/GenBank/DDBJ databases">
        <authorList>
            <consortium name="Pathogen Informatics"/>
        </authorList>
    </citation>
    <scope>NUCLEOTIDE SEQUENCE [LARGE SCALE GENOMIC DNA]</scope>
    <source>
        <strain evidence="1 2">NCTC7406</strain>
    </source>
</reference>
<accession>A0A3S4G0E2</accession>
<protein>
    <submittedName>
        <fullName evidence="1">Uncharacterized protein</fullName>
    </submittedName>
</protein>